<keyword evidence="1" id="KW-0812">Transmembrane</keyword>
<evidence type="ECO:0000313" key="2">
    <source>
        <dbReference type="EMBL" id="CCI40437.1"/>
    </source>
</evidence>
<keyword evidence="1" id="KW-1133">Transmembrane helix</keyword>
<keyword evidence="3" id="KW-1185">Reference proteome</keyword>
<evidence type="ECO:0000256" key="1">
    <source>
        <dbReference type="SAM" id="Phobius"/>
    </source>
</evidence>
<feature type="transmembrane region" description="Helical" evidence="1">
    <location>
        <begin position="12"/>
        <end position="35"/>
    </location>
</feature>
<dbReference type="AlphaFoldDB" id="A0A024G0T0"/>
<dbReference type="EMBL" id="CAIX01000008">
    <property type="protein sequence ID" value="CCI40437.1"/>
    <property type="molecule type" value="Genomic_DNA"/>
</dbReference>
<name>A0A024G0T0_9STRA</name>
<comment type="caution">
    <text evidence="2">The sequence shown here is derived from an EMBL/GenBank/DDBJ whole genome shotgun (WGS) entry which is preliminary data.</text>
</comment>
<organism evidence="2 3">
    <name type="scientific">Albugo candida</name>
    <dbReference type="NCBI Taxonomy" id="65357"/>
    <lineage>
        <taxon>Eukaryota</taxon>
        <taxon>Sar</taxon>
        <taxon>Stramenopiles</taxon>
        <taxon>Oomycota</taxon>
        <taxon>Peronosporomycetes</taxon>
        <taxon>Albuginales</taxon>
        <taxon>Albuginaceae</taxon>
        <taxon>Albugo</taxon>
    </lineage>
</organism>
<evidence type="ECO:0000313" key="3">
    <source>
        <dbReference type="Proteomes" id="UP000053237"/>
    </source>
</evidence>
<gene>
    <name evidence="2" type="ORF">BN9_012210</name>
</gene>
<dbReference type="InParanoid" id="A0A024G0T0"/>
<accession>A0A024G0T0</accession>
<protein>
    <submittedName>
        <fullName evidence="2">Uncharacterized protein</fullName>
    </submittedName>
</protein>
<keyword evidence="1" id="KW-0472">Membrane</keyword>
<proteinExistence type="predicted"/>
<reference evidence="2 3" key="1">
    <citation type="submission" date="2012-05" db="EMBL/GenBank/DDBJ databases">
        <title>Recombination and specialization in a pathogen metapopulation.</title>
        <authorList>
            <person name="Gardiner A."/>
            <person name="Kemen E."/>
            <person name="Schultz-Larsen T."/>
            <person name="MacLean D."/>
            <person name="Van Oosterhout C."/>
            <person name="Jones J.D.G."/>
        </authorList>
    </citation>
    <scope>NUCLEOTIDE SEQUENCE [LARGE SCALE GENOMIC DNA]</scope>
    <source>
        <strain evidence="2 3">Ac Nc2</strain>
    </source>
</reference>
<sequence>MTTMATVRLRHLSWGFCKSYIISIYFGIDFIQPLVSPNMRAFRSRFDSSLLWVSWLWRKHNGLICEKTLIEADIAQELEDIPVTQNTSSLKTILIRNLAKQSNSRRLRHWKIFKGM</sequence>
<dbReference type="Proteomes" id="UP000053237">
    <property type="component" value="Unassembled WGS sequence"/>
</dbReference>